<feature type="domain" description="Methyltransferase" evidence="1">
    <location>
        <begin position="38"/>
        <end position="164"/>
    </location>
</feature>
<proteinExistence type="predicted"/>
<protein>
    <submittedName>
        <fullName evidence="2">Juvenile hormone acid O-methyltransferase</fullName>
    </submittedName>
</protein>
<name>A0A9Q0MP01_9DIPT</name>
<accession>A0A9Q0MP01</accession>
<keyword evidence="3" id="KW-1185">Reference proteome</keyword>
<dbReference type="Gene3D" id="3.40.50.150">
    <property type="entry name" value="Vaccinia Virus protein VP39"/>
    <property type="match status" value="1"/>
</dbReference>
<evidence type="ECO:0000313" key="3">
    <source>
        <dbReference type="Proteomes" id="UP001151699"/>
    </source>
</evidence>
<dbReference type="Proteomes" id="UP001151699">
    <property type="component" value="Unassembled WGS sequence"/>
</dbReference>
<dbReference type="AlphaFoldDB" id="A0A9Q0MP01"/>
<dbReference type="InterPro" id="IPR025714">
    <property type="entry name" value="Methyltranfer_dom"/>
</dbReference>
<dbReference type="Pfam" id="PF13847">
    <property type="entry name" value="Methyltransf_31"/>
    <property type="match status" value="1"/>
</dbReference>
<evidence type="ECO:0000259" key="1">
    <source>
        <dbReference type="Pfam" id="PF13847"/>
    </source>
</evidence>
<dbReference type="CDD" id="cd02440">
    <property type="entry name" value="AdoMet_MTases"/>
    <property type="match status" value="1"/>
</dbReference>
<dbReference type="OrthoDB" id="7771310at2759"/>
<comment type="caution">
    <text evidence="2">The sequence shown here is derived from an EMBL/GenBank/DDBJ whole genome shotgun (WGS) entry which is preliminary data.</text>
</comment>
<dbReference type="PANTHER" id="PTHR43861:SF1">
    <property type="entry name" value="TRANS-ACONITATE 2-METHYLTRANSFERASE"/>
    <property type="match status" value="1"/>
</dbReference>
<dbReference type="PANTHER" id="PTHR43861">
    <property type="entry name" value="TRANS-ACONITATE 2-METHYLTRANSFERASE-RELATED"/>
    <property type="match status" value="1"/>
</dbReference>
<dbReference type="SUPFAM" id="SSF53335">
    <property type="entry name" value="S-adenosyl-L-methionine-dependent methyltransferases"/>
    <property type="match status" value="1"/>
</dbReference>
<reference evidence="2" key="1">
    <citation type="submission" date="2022-07" db="EMBL/GenBank/DDBJ databases">
        <authorList>
            <person name="Trinca V."/>
            <person name="Uliana J.V.C."/>
            <person name="Torres T.T."/>
            <person name="Ward R.J."/>
            <person name="Monesi N."/>
        </authorList>
    </citation>
    <scope>NUCLEOTIDE SEQUENCE</scope>
    <source>
        <strain evidence="2">HSMRA1968</strain>
        <tissue evidence="2">Whole embryos</tissue>
    </source>
</reference>
<dbReference type="InterPro" id="IPR029063">
    <property type="entry name" value="SAM-dependent_MTases_sf"/>
</dbReference>
<dbReference type="EMBL" id="WJQU01001633">
    <property type="protein sequence ID" value="KAJ6633842.1"/>
    <property type="molecule type" value="Genomic_DNA"/>
</dbReference>
<organism evidence="2 3">
    <name type="scientific">Pseudolycoriella hygida</name>
    <dbReference type="NCBI Taxonomy" id="35572"/>
    <lineage>
        <taxon>Eukaryota</taxon>
        <taxon>Metazoa</taxon>
        <taxon>Ecdysozoa</taxon>
        <taxon>Arthropoda</taxon>
        <taxon>Hexapoda</taxon>
        <taxon>Insecta</taxon>
        <taxon>Pterygota</taxon>
        <taxon>Neoptera</taxon>
        <taxon>Endopterygota</taxon>
        <taxon>Diptera</taxon>
        <taxon>Nematocera</taxon>
        <taxon>Sciaroidea</taxon>
        <taxon>Sciaridae</taxon>
        <taxon>Pseudolycoriella</taxon>
    </lineage>
</organism>
<sequence>MNDPTSYQNLNKLMRIKIKKIVENYSTKFQWRNDGTDSLMDVGFGPGDITIDILLPLLPENFERLVGIDISSKMIEYARKQHQHPKVSFEQFDIGRKLEDQELNGIKPFDHITSFYVLHYNVHNLDIAFKNMWNLLKPAGDLCILHIAQSYAFQIYKRLYQKEKWARYMYDIDNNVSPHEDVEKQVEEFIGLLKVAGFSECEIKTHNEDYIRETNEYKAFYKSVNPFIYRIPEEDQDEYMEDFCREAIALGYNLDDVNSPNCRFNNRHVDFVIYAKK</sequence>
<evidence type="ECO:0000313" key="2">
    <source>
        <dbReference type="EMBL" id="KAJ6633842.1"/>
    </source>
</evidence>
<gene>
    <name evidence="2" type="primary">jhamt_3</name>
    <name evidence="2" type="ORF">Bhyg_15768</name>
</gene>